<comment type="caution">
    <text evidence="1">The sequence shown here is derived from an EMBL/GenBank/DDBJ whole genome shotgun (WGS) entry which is preliminary data.</text>
</comment>
<evidence type="ECO:0000313" key="1">
    <source>
        <dbReference type="EMBL" id="KAJ7971766.1"/>
    </source>
</evidence>
<organism evidence="1 2">
    <name type="scientific">Quillaja saponaria</name>
    <name type="common">Soap bark tree</name>
    <dbReference type="NCBI Taxonomy" id="32244"/>
    <lineage>
        <taxon>Eukaryota</taxon>
        <taxon>Viridiplantae</taxon>
        <taxon>Streptophyta</taxon>
        <taxon>Embryophyta</taxon>
        <taxon>Tracheophyta</taxon>
        <taxon>Spermatophyta</taxon>
        <taxon>Magnoliopsida</taxon>
        <taxon>eudicotyledons</taxon>
        <taxon>Gunneridae</taxon>
        <taxon>Pentapetalae</taxon>
        <taxon>rosids</taxon>
        <taxon>fabids</taxon>
        <taxon>Fabales</taxon>
        <taxon>Quillajaceae</taxon>
        <taxon>Quillaja</taxon>
    </lineage>
</organism>
<evidence type="ECO:0000313" key="2">
    <source>
        <dbReference type="Proteomes" id="UP001163823"/>
    </source>
</evidence>
<dbReference type="KEGG" id="qsa:O6P43_009744"/>
<dbReference type="Proteomes" id="UP001163823">
    <property type="component" value="Chromosome 4"/>
</dbReference>
<dbReference type="EMBL" id="JARAOO010000004">
    <property type="protein sequence ID" value="KAJ7971766.1"/>
    <property type="molecule type" value="Genomic_DNA"/>
</dbReference>
<name>A0AAD7VDE6_QUISA</name>
<accession>A0AAD7VDE6</accession>
<dbReference type="AlphaFoldDB" id="A0AAD7VDE6"/>
<protein>
    <submittedName>
        <fullName evidence="1">Uncharacterized protein</fullName>
    </submittedName>
</protein>
<reference evidence="1" key="1">
    <citation type="journal article" date="2023" name="Science">
        <title>Elucidation of the pathway for biosynthesis of saponin adjuvants from the soapbark tree.</title>
        <authorList>
            <person name="Reed J."/>
            <person name="Orme A."/>
            <person name="El-Demerdash A."/>
            <person name="Owen C."/>
            <person name="Martin L.B.B."/>
            <person name="Misra R.C."/>
            <person name="Kikuchi S."/>
            <person name="Rejzek M."/>
            <person name="Martin A.C."/>
            <person name="Harkess A."/>
            <person name="Leebens-Mack J."/>
            <person name="Louveau T."/>
            <person name="Stephenson M.J."/>
            <person name="Osbourn A."/>
        </authorList>
    </citation>
    <scope>NUCLEOTIDE SEQUENCE</scope>
    <source>
        <strain evidence="1">S10</strain>
    </source>
</reference>
<keyword evidence="2" id="KW-1185">Reference proteome</keyword>
<gene>
    <name evidence="1" type="ORF">O6P43_009744</name>
</gene>
<sequence length="116" mass="13093">MSPSTNVRRGAYPKVRISPNTNVRRKAYLKVRMSPSMNVRRRAYPKVRMSPRTNGITSHKPDWVLKLLKVPLWSGYPGCLEGSVAWVPELFGDARVAFPAISPLLISHCHCLSHLN</sequence>
<proteinExistence type="predicted"/>